<dbReference type="EMBL" id="PFNG01000197">
    <property type="protein sequence ID" value="PIZ36565.1"/>
    <property type="molecule type" value="Genomic_DNA"/>
</dbReference>
<protein>
    <recommendedName>
        <fullName evidence="4">Undecaprenyl-phosphate glucose phosphotransferase</fullName>
    </recommendedName>
</protein>
<accession>A0A2M7T6K1</accession>
<feature type="transmembrane region" description="Helical" evidence="1">
    <location>
        <begin position="39"/>
        <end position="60"/>
    </location>
</feature>
<dbReference type="Gene3D" id="3.40.50.720">
    <property type="entry name" value="NAD(P)-binding Rossmann-like Domain"/>
    <property type="match status" value="1"/>
</dbReference>
<dbReference type="AlphaFoldDB" id="A0A2M7T6K1"/>
<dbReference type="RefSeq" id="WP_286977170.1">
    <property type="nucleotide sequence ID" value="NZ_PFNG01000197.1"/>
</dbReference>
<proteinExistence type="predicted"/>
<feature type="transmembrane region" description="Helical" evidence="1">
    <location>
        <begin position="81"/>
        <end position="99"/>
    </location>
</feature>
<name>A0A2M7T6K1_9ACTN</name>
<reference evidence="3" key="1">
    <citation type="submission" date="2017-09" db="EMBL/GenBank/DDBJ databases">
        <title>Depth-based differentiation of microbial function through sediment-hosted aquifers and enrichment of novel symbionts in the deep terrestrial subsurface.</title>
        <authorList>
            <person name="Probst A.J."/>
            <person name="Ladd B."/>
            <person name="Jarett J.K."/>
            <person name="Geller-Mcgrath D.E."/>
            <person name="Sieber C.M.K."/>
            <person name="Emerson J.B."/>
            <person name="Anantharaman K."/>
            <person name="Thomas B.C."/>
            <person name="Malmstrom R."/>
            <person name="Stieglmeier M."/>
            <person name="Klingl A."/>
            <person name="Woyke T."/>
            <person name="Ryan C.M."/>
            <person name="Banfield J.F."/>
        </authorList>
    </citation>
    <scope>NUCLEOTIDE SEQUENCE [LARGE SCALE GENOMIC DNA]</scope>
</reference>
<dbReference type="PANTHER" id="PTHR43318:SF2">
    <property type="entry name" value="UDP-N-ACETYLGLUCOSAMINE 4,6-DEHYDRATASE (INVERTING)"/>
    <property type="match status" value="1"/>
</dbReference>
<dbReference type="SUPFAM" id="SSF51735">
    <property type="entry name" value="NAD(P)-binding Rossmann-fold domains"/>
    <property type="match status" value="1"/>
</dbReference>
<keyword evidence="1" id="KW-0812">Transmembrane</keyword>
<organism evidence="2 3">
    <name type="scientific">Candidatus Aquicultor secundus</name>
    <dbReference type="NCBI Taxonomy" id="1973895"/>
    <lineage>
        <taxon>Bacteria</taxon>
        <taxon>Bacillati</taxon>
        <taxon>Actinomycetota</taxon>
        <taxon>Candidatus Aquicultoria</taxon>
        <taxon>Candidatus Aquicultorales</taxon>
        <taxon>Candidatus Aquicultoraceae</taxon>
        <taxon>Candidatus Aquicultor</taxon>
    </lineage>
</organism>
<keyword evidence="1" id="KW-0472">Membrane</keyword>
<keyword evidence="1" id="KW-1133">Transmembrane helix</keyword>
<evidence type="ECO:0008006" key="4">
    <source>
        <dbReference type="Google" id="ProtNLM"/>
    </source>
</evidence>
<dbReference type="Proteomes" id="UP000230956">
    <property type="component" value="Unassembled WGS sequence"/>
</dbReference>
<gene>
    <name evidence="2" type="ORF">COY37_08290</name>
</gene>
<feature type="transmembrane region" description="Helical" evidence="1">
    <location>
        <begin position="7"/>
        <end position="27"/>
    </location>
</feature>
<evidence type="ECO:0000256" key="1">
    <source>
        <dbReference type="SAM" id="Phobius"/>
    </source>
</evidence>
<dbReference type="InterPro" id="IPR036291">
    <property type="entry name" value="NAD(P)-bd_dom_sf"/>
</dbReference>
<dbReference type="PANTHER" id="PTHR43318">
    <property type="entry name" value="UDP-N-ACETYLGLUCOSAMINE 4,6-DEHYDRATASE"/>
    <property type="match status" value="1"/>
</dbReference>
<feature type="transmembrane region" description="Helical" evidence="1">
    <location>
        <begin position="105"/>
        <end position="123"/>
    </location>
</feature>
<evidence type="ECO:0000313" key="2">
    <source>
        <dbReference type="EMBL" id="PIZ36565.1"/>
    </source>
</evidence>
<comment type="caution">
    <text evidence="2">The sequence shown here is derived from an EMBL/GenBank/DDBJ whole genome shotgun (WGS) entry which is preliminary data.</text>
</comment>
<sequence>MSRKQWVIFSIINDAVLINVAIIVAFLLRFEGALPRLNFQAYTSLALFITLAQIGALYVYDLYNVEEAGDSWDITSGIIKAATLGLILNVFLTFFFRFFSFPRPVFILAWLLQILFMSGWRIAAARIFKIKWPTQRVLIVGKGEPALEIIRELKNRAEWGYEVVGVICKDKNLVGSSVDGAGVIGTLDDLIPLIHSRNIDRVIVASPIAHRETL</sequence>
<dbReference type="Pfam" id="PF13727">
    <property type="entry name" value="CoA_binding_3"/>
    <property type="match status" value="1"/>
</dbReference>
<dbReference type="InterPro" id="IPR051203">
    <property type="entry name" value="Polysaccharide_Synthase-Rel"/>
</dbReference>
<feature type="non-terminal residue" evidence="2">
    <location>
        <position position="214"/>
    </location>
</feature>
<evidence type="ECO:0000313" key="3">
    <source>
        <dbReference type="Proteomes" id="UP000230956"/>
    </source>
</evidence>